<dbReference type="InterPro" id="IPR041020">
    <property type="entry name" value="PH_16"/>
</dbReference>
<dbReference type="GO" id="GO:0005096">
    <property type="term" value="F:GTPase activator activity"/>
    <property type="evidence" value="ECO:0007669"/>
    <property type="project" value="UniProtKB-KW"/>
</dbReference>
<organism evidence="17 18">
    <name type="scientific">Drosophila ananassae</name>
    <name type="common">Fruit fly</name>
    <dbReference type="NCBI Taxonomy" id="7217"/>
    <lineage>
        <taxon>Eukaryota</taxon>
        <taxon>Metazoa</taxon>
        <taxon>Ecdysozoa</taxon>
        <taxon>Arthropoda</taxon>
        <taxon>Hexapoda</taxon>
        <taxon>Insecta</taxon>
        <taxon>Pterygota</taxon>
        <taxon>Neoptera</taxon>
        <taxon>Endopterygota</taxon>
        <taxon>Diptera</taxon>
        <taxon>Brachycera</taxon>
        <taxon>Muscomorpha</taxon>
        <taxon>Ephydroidea</taxon>
        <taxon>Drosophilidae</taxon>
        <taxon>Drosophila</taxon>
        <taxon>Sophophora</taxon>
    </lineage>
</organism>
<feature type="region of interest" description="Disordered" evidence="12">
    <location>
        <begin position="346"/>
        <end position="372"/>
    </location>
</feature>
<dbReference type="SUPFAM" id="SSF50156">
    <property type="entry name" value="PDZ domain-like"/>
    <property type="match status" value="1"/>
</dbReference>
<dbReference type="PROSITE" id="PS50010">
    <property type="entry name" value="DH_2"/>
    <property type="match status" value="1"/>
</dbReference>
<feature type="compositionally biased region" description="Low complexity" evidence="12">
    <location>
        <begin position="40"/>
        <end position="88"/>
    </location>
</feature>
<dbReference type="SMART" id="SM00228">
    <property type="entry name" value="PDZ"/>
    <property type="match status" value="1"/>
</dbReference>
<feature type="compositionally biased region" description="Basic and acidic residues" evidence="12">
    <location>
        <begin position="1987"/>
        <end position="2023"/>
    </location>
</feature>
<feature type="region of interest" description="Disordered" evidence="12">
    <location>
        <begin position="872"/>
        <end position="929"/>
    </location>
</feature>
<accession>A0A0P8XQC6</accession>
<feature type="region of interest" description="Disordered" evidence="12">
    <location>
        <begin position="1588"/>
        <end position="1697"/>
    </location>
</feature>
<dbReference type="InterPro" id="IPR036034">
    <property type="entry name" value="PDZ_sf"/>
</dbReference>
<dbReference type="Gene3D" id="2.30.29.30">
    <property type="entry name" value="Pleckstrin-homology domain (PH domain)/Phosphotyrosine-binding domain (PTB)"/>
    <property type="match status" value="1"/>
</dbReference>
<feature type="compositionally biased region" description="Polar residues" evidence="12">
    <location>
        <begin position="170"/>
        <end position="183"/>
    </location>
</feature>
<feature type="region of interest" description="Disordered" evidence="12">
    <location>
        <begin position="1900"/>
        <end position="2059"/>
    </location>
</feature>
<evidence type="ECO:0000256" key="12">
    <source>
        <dbReference type="SAM" id="MobiDB-lite"/>
    </source>
</evidence>
<evidence type="ECO:0000256" key="1">
    <source>
        <dbReference type="ARBA" id="ARBA00004370"/>
    </source>
</evidence>
<feature type="region of interest" description="Disordered" evidence="12">
    <location>
        <begin position="438"/>
        <end position="467"/>
    </location>
</feature>
<evidence type="ECO:0000259" key="15">
    <source>
        <dbReference type="PROSITE" id="PS50081"/>
    </source>
</evidence>
<dbReference type="InterPro" id="IPR046349">
    <property type="entry name" value="C1-like_sf"/>
</dbReference>
<feature type="compositionally biased region" description="Polar residues" evidence="12">
    <location>
        <begin position="28"/>
        <end position="39"/>
    </location>
</feature>
<dbReference type="Gene3D" id="1.10.167.10">
    <property type="entry name" value="Regulator of G-protein Signalling 4, domain 2"/>
    <property type="match status" value="1"/>
</dbReference>
<sequence length="2205" mass="241721">MDDPSIKTRLIDLYEHEYDEVQELPEETSIQPPESSAINPSTSTNGATNSGTGTTPTGTVSASGSGSGTGTTAAGPSGGVSSTAPAPAIAVDSVPELPAPKQKSVKNSKNKQKQKQVANKSKIPRSPSLASSLSSLASTLSGHRDRDKDRDRDRDTQSSVPPQTPPLPASYQQANKQGQMNGDTTTVPGGGVTTPSTPTSLNNNNANSSNNNNGSIMTGGVPGNQSESVQTPGERSSLNLGHSQEPTTPGTTPGIVLPKNFQYLTLTVRKDGNGYGMKVSGDNPVFVESVKPGGAAEIAGLVAGDMILKVNGHEVRLEKHPTVVALIKASTTVELAVKRSQKMTRPTSVSVVTPSTPILSGRDRTASITGPQPVDSIKRREMETYKIQTLQKMLEQEKLNLERLKGDQNNPSYKLSEANIRKLREQLHQVGAEALGQTPKLGKNKHRRVGSSPDNMHPRHPDRMTKTTSGSWEIVEKDGEVTPPGTPPPPYLTSSHMTVQEDPNENCRGGGAAGIFIESHQFTPIAGASSPIPTSLHSCHIQAAQSNDTQKEIISMEDENSSDADEPFIDENGPFNNLTRLLQAENVTFLAIFLNYVISNSDPAPLLFYLITELYKEGTSKDMRKWAYEIHSTFLVPRAPLSWYRQDESLAREVDNVLQSEFDKVEILRTVFLRSRKRARDLISEQLREFQQKRTAGLGTIYGPTDDKLAEAKSDKLREQIIDKYLMPNLQLLIEEENSSPEDVRKVALCSALSTVIYRIFNSRAPPSNIVERVHHFVSRDKSFKSRLIGKNRKMNVRGHPLVLRQYYEVTHCNHCQTIIWGVSPQGYHCTDCKLNIHRQCAKVVDESCPGPLPQAKRPANNDKISKLMGKIRPRTSDVMGNEKRSRQEEDMDVDLTPDRGNSSIVRQPSDRRPDANISIRSNGNTSCNTSALNTTDLQGSFHGSCANDSINTGGGAMDLSTSVASTAPSSCGSVSAGLSGFGELTAQDSVDKDARRERYSQHAQHKSAPVSVNRSESYKERLSNKRNRNSRRKTSDPSLSSRPNEEQQDLGLANANYVASSNSSLSSAGGSESPSTSMEHFAAGGGAVGGVQAMPSGLNQSQHPHFLIQQHAQLHCQQDSFQGSLPGSAGTVAVNRFWGAGHQVPRQWNMESDDEDDVNEADWSSMVAAEMLAALTDAEKKRQEIINEIYQTERNHVRTLKLLDRLFFLPLYESGLLSQDHLLLLFPPALLHLREIHGAFEQQLKGRRIEHNHVVNHLGDLLSEMFDGQSGDVLCEYAAQFCARQQIALEALKEKRNKDEQLQKLLKKSESHKACRRLELKDLLPTVLQRLTKYPLLFENLYKVTVRVLPENTIEAEAIQRAVESSKKILVEVNQAVKTAEDAHKLQNIQRKLDRSSYDKEEFKKLDLTQHRLIHDGTLTIKKNPGVQLHGLLFENMIVLLTKQDDKYFLKNLHTPLSVNNKPVSPIMSIDAETLVRQEAADKNSFFLIKTKSSQMLELRAPSSSECKTWFKYISDAIAQHSKNRSKNAPNSHDTSASDTPLSTIPHSSTKDSLELTSEVPQPMAATATVTTTPLAPMLPIATVTPAPASNTSSISGVQLRNPQRDAGTNDSDADYVNTPKQRLSQNEVNRSMSIRSSGEPSHRANGSEPGDVTLRHSQSARESRESRPGSTGEERNSTYGLVGGHSKRDSASIICSNNSNNTRTLLMQSPLVDSTAIQVSCSSAHVAEPFLTPGEKLRRLDASIRNDLLEKQKIICDIFRLPVEHYDQIVDIAMMPEAPKDSADIALAAYDQIQTLTKMLNEYMHVTPEQEVSAVSTVVCNHCHEKDKLRKKPVVATLSSSSDTPPPLPPPNRQQAQPQAQPQIPPARPMPKLQPLDLDEVAIHEDDDGYCEIDELRLPAIPSKSQDSMPTTPLAPFKAEPKSPKEAAEEPAKLQRSEAVSLEQSLEEKDKVAEEAQSKPEAESEQPKDEKETLGTETSDVAEDSSTKVDNKEALDESQKENNEEAPVDKEDKPEDDKPDVSEAVIAEASGTLVDSSTQTVPETSAETDKLFGGSGSTCGPNRIQHASALEPSVPCHALSSILTVLNEQISLLLPKINERDMERERLRKENQHLRELLSAQLGRQRVDEVKETPFDLSKLMHAEDVEIDDDIDDAISNSSLTPTPTPIPAETAPSSAGSSSSNSSSQVQTAEAMRVNSTEDKE</sequence>
<dbReference type="EMBL" id="CH902619">
    <property type="protein sequence ID" value="KPU76794.1"/>
    <property type="molecule type" value="Genomic_DNA"/>
</dbReference>
<feature type="compositionally biased region" description="Basic and acidic residues" evidence="12">
    <location>
        <begin position="142"/>
        <end position="156"/>
    </location>
</feature>
<dbReference type="InterPro" id="IPR000219">
    <property type="entry name" value="DH_dom"/>
</dbReference>
<evidence type="ECO:0000256" key="11">
    <source>
        <dbReference type="SAM" id="Coils"/>
    </source>
</evidence>
<dbReference type="PROSITE" id="PS00479">
    <property type="entry name" value="ZF_DAG_PE_1"/>
    <property type="match status" value="1"/>
</dbReference>
<keyword evidence="6" id="KW-0344">Guanine-nucleotide releasing factor</keyword>
<dbReference type="SMART" id="SM00233">
    <property type="entry name" value="PH"/>
    <property type="match status" value="1"/>
</dbReference>
<dbReference type="CDD" id="cd13329">
    <property type="entry name" value="PH_RhoGEF"/>
    <property type="match status" value="1"/>
</dbReference>
<protein>
    <submittedName>
        <fullName evidence="17">Uncharacterized protein, isoform B</fullName>
    </submittedName>
</protein>
<evidence type="ECO:0000256" key="5">
    <source>
        <dbReference type="ARBA" id="ARBA00022553"/>
    </source>
</evidence>
<feature type="compositionally biased region" description="Polar residues" evidence="12">
    <location>
        <begin position="1528"/>
        <end position="1549"/>
    </location>
</feature>
<feature type="compositionally biased region" description="Low complexity" evidence="12">
    <location>
        <begin position="115"/>
        <end position="141"/>
    </location>
</feature>
<evidence type="ECO:0000256" key="9">
    <source>
        <dbReference type="ARBA" id="ARBA00023054"/>
    </source>
</evidence>
<dbReference type="GO" id="GO:0046872">
    <property type="term" value="F:metal ion binding"/>
    <property type="evidence" value="ECO:0007669"/>
    <property type="project" value="UniProtKB-KW"/>
</dbReference>
<feature type="compositionally biased region" description="Low complexity" evidence="12">
    <location>
        <begin position="346"/>
        <end position="357"/>
    </location>
</feature>
<dbReference type="Pfam" id="PF00621">
    <property type="entry name" value="RhoGEF"/>
    <property type="match status" value="1"/>
</dbReference>
<keyword evidence="5" id="KW-0597">Phosphoprotein</keyword>
<dbReference type="CDD" id="cd20832">
    <property type="entry name" value="C1_ARHGEF-like"/>
    <property type="match status" value="1"/>
</dbReference>
<dbReference type="Pfam" id="PF00130">
    <property type="entry name" value="C1_1"/>
    <property type="match status" value="1"/>
</dbReference>
<evidence type="ECO:0000313" key="18">
    <source>
        <dbReference type="Proteomes" id="UP000007801"/>
    </source>
</evidence>
<feature type="compositionally biased region" description="Basic and acidic residues" evidence="12">
    <location>
        <begin position="1"/>
        <end position="16"/>
    </location>
</feature>
<feature type="compositionally biased region" description="Low complexity" evidence="12">
    <location>
        <begin position="1062"/>
        <end position="1078"/>
    </location>
</feature>
<dbReference type="InterPro" id="IPR002219">
    <property type="entry name" value="PKC_DAG/PE"/>
</dbReference>
<feature type="coiled-coil region" evidence="11">
    <location>
        <begin position="1283"/>
        <end position="1313"/>
    </location>
</feature>
<dbReference type="InterPro" id="IPR011993">
    <property type="entry name" value="PH-like_dom_sf"/>
</dbReference>
<feature type="compositionally biased region" description="Polar residues" evidence="12">
    <location>
        <begin position="1620"/>
        <end position="1641"/>
    </location>
</feature>
<dbReference type="SUPFAM" id="SSF48097">
    <property type="entry name" value="Regulator of G-protein signaling, RGS"/>
    <property type="match status" value="1"/>
</dbReference>
<dbReference type="OrthoDB" id="2272012at2759"/>
<dbReference type="Pfam" id="PF17838">
    <property type="entry name" value="PH_16"/>
    <property type="match status" value="1"/>
</dbReference>
<evidence type="ECO:0000313" key="17">
    <source>
        <dbReference type="EMBL" id="KPU76794.1"/>
    </source>
</evidence>
<dbReference type="GO" id="GO:0016020">
    <property type="term" value="C:membrane"/>
    <property type="evidence" value="ECO:0007669"/>
    <property type="project" value="UniProtKB-SubCell"/>
</dbReference>
<evidence type="ECO:0000256" key="6">
    <source>
        <dbReference type="ARBA" id="ARBA00022658"/>
    </source>
</evidence>
<dbReference type="Pfam" id="PF00595">
    <property type="entry name" value="PDZ"/>
    <property type="match status" value="1"/>
</dbReference>
<dbReference type="PANTHER" id="PTHR45872">
    <property type="entry name" value="RHO GUANINE NUCLEOTIDE EXCHANGE FACTOR 2, ISOFORM D"/>
    <property type="match status" value="1"/>
</dbReference>
<feature type="compositionally biased region" description="Basic and acidic residues" evidence="12">
    <location>
        <begin position="1661"/>
        <end position="1678"/>
    </location>
</feature>
<dbReference type="InterPro" id="IPR035899">
    <property type="entry name" value="DBL_dom_sf"/>
</dbReference>
<dbReference type="CDD" id="cd08756">
    <property type="entry name" value="RGS_GEF_like"/>
    <property type="match status" value="1"/>
</dbReference>
<feature type="compositionally biased region" description="Polar residues" evidence="12">
    <location>
        <begin position="1589"/>
        <end position="1612"/>
    </location>
</feature>
<dbReference type="SUPFAM" id="SSF50729">
    <property type="entry name" value="PH domain-like"/>
    <property type="match status" value="1"/>
</dbReference>
<evidence type="ECO:0000259" key="14">
    <source>
        <dbReference type="PROSITE" id="PS50010"/>
    </source>
</evidence>
<dbReference type="InterPro" id="IPR001849">
    <property type="entry name" value="PH_domain"/>
</dbReference>
<dbReference type="PROSITE" id="PS50003">
    <property type="entry name" value="PH_DOMAIN"/>
    <property type="match status" value="1"/>
</dbReference>
<dbReference type="InterPro" id="IPR015212">
    <property type="entry name" value="RGS-like_dom"/>
</dbReference>
<dbReference type="GO" id="GO:0005085">
    <property type="term" value="F:guanyl-nucleotide exchange factor activity"/>
    <property type="evidence" value="ECO:0007669"/>
    <property type="project" value="UniProtKB-KW"/>
</dbReference>
<feature type="compositionally biased region" description="Basic and acidic residues" evidence="12">
    <location>
        <begin position="456"/>
        <end position="465"/>
    </location>
</feature>
<keyword evidence="10" id="KW-0472">Membrane</keyword>
<dbReference type="PROSITE" id="PS50106">
    <property type="entry name" value="PDZ"/>
    <property type="match status" value="1"/>
</dbReference>
<feature type="domain" description="DH" evidence="14">
    <location>
        <begin position="1182"/>
        <end position="1377"/>
    </location>
</feature>
<dbReference type="Gene3D" id="2.30.42.10">
    <property type="match status" value="1"/>
</dbReference>
<feature type="domain" description="PH" evidence="13">
    <location>
        <begin position="1413"/>
        <end position="1520"/>
    </location>
</feature>
<feature type="coiled-coil region" evidence="11">
    <location>
        <begin position="1169"/>
        <end position="1196"/>
    </location>
</feature>
<feature type="compositionally biased region" description="Polar residues" evidence="12">
    <location>
        <begin position="2035"/>
        <end position="2047"/>
    </location>
</feature>
<feature type="region of interest" description="Disordered" evidence="12">
    <location>
        <begin position="1523"/>
        <end position="1558"/>
    </location>
</feature>
<comment type="subcellular location">
    <subcellularLocation>
        <location evidence="2">Cytoplasm</location>
    </subcellularLocation>
    <subcellularLocation>
        <location evidence="1">Membrane</location>
    </subcellularLocation>
</comment>
<dbReference type="GO" id="GO:0001664">
    <property type="term" value="F:G protein-coupled receptor binding"/>
    <property type="evidence" value="ECO:0007669"/>
    <property type="project" value="TreeGrafter"/>
</dbReference>
<dbReference type="GO" id="GO:0007186">
    <property type="term" value="P:G protein-coupled receptor signaling pathway"/>
    <property type="evidence" value="ECO:0007669"/>
    <property type="project" value="TreeGrafter"/>
</dbReference>
<dbReference type="Pfam" id="PF09128">
    <property type="entry name" value="RGS-like"/>
    <property type="match status" value="1"/>
</dbReference>
<dbReference type="Gene3D" id="3.30.60.20">
    <property type="match status" value="1"/>
</dbReference>
<evidence type="ECO:0000256" key="7">
    <source>
        <dbReference type="ARBA" id="ARBA00022723"/>
    </source>
</evidence>
<feature type="domain" description="Phorbol-ester/DAG-type" evidence="15">
    <location>
        <begin position="799"/>
        <end position="849"/>
    </location>
</feature>
<evidence type="ECO:0000259" key="13">
    <source>
        <dbReference type="PROSITE" id="PS50003"/>
    </source>
</evidence>
<keyword evidence="7" id="KW-0479">Metal-binding</keyword>
<feature type="compositionally biased region" description="Low complexity" evidence="12">
    <location>
        <begin position="1855"/>
        <end position="1864"/>
    </location>
</feature>
<feature type="region of interest" description="Disordered" evidence="12">
    <location>
        <begin position="2154"/>
        <end position="2205"/>
    </location>
</feature>
<dbReference type="InterPro" id="IPR044926">
    <property type="entry name" value="RGS_subdomain_2"/>
</dbReference>
<evidence type="ECO:0000256" key="10">
    <source>
        <dbReference type="ARBA" id="ARBA00023136"/>
    </source>
</evidence>
<feature type="compositionally biased region" description="Low complexity" evidence="12">
    <location>
        <begin position="2171"/>
        <end position="2188"/>
    </location>
</feature>
<feature type="compositionally biased region" description="Basic and acidic residues" evidence="12">
    <location>
        <begin position="1921"/>
        <end position="1938"/>
    </location>
</feature>
<name>A0A0P8XQC6_DROAN</name>
<reference evidence="17 18" key="1">
    <citation type="journal article" date="2007" name="Nature">
        <title>Evolution of genes and genomes on the Drosophila phylogeny.</title>
        <authorList>
            <consortium name="Drosophila 12 Genomes Consortium"/>
            <person name="Clark A.G."/>
            <person name="Eisen M.B."/>
            <person name="Smith D.R."/>
            <person name="Bergman C.M."/>
            <person name="Oliver B."/>
            <person name="Markow T.A."/>
            <person name="Kaufman T.C."/>
            <person name="Kellis M."/>
            <person name="Gelbart W."/>
            <person name="Iyer V.N."/>
            <person name="Pollard D.A."/>
            <person name="Sackton T.B."/>
            <person name="Larracuente A.M."/>
            <person name="Singh N.D."/>
            <person name="Abad J.P."/>
            <person name="Abt D.N."/>
            <person name="Adryan B."/>
            <person name="Aguade M."/>
            <person name="Akashi H."/>
            <person name="Anderson W.W."/>
            <person name="Aquadro C.F."/>
            <person name="Ardell D.H."/>
            <person name="Arguello R."/>
            <person name="Artieri C.G."/>
            <person name="Barbash D.A."/>
            <person name="Barker D."/>
            <person name="Barsanti P."/>
            <person name="Batterham P."/>
            <person name="Batzoglou S."/>
            <person name="Begun D."/>
            <person name="Bhutkar A."/>
            <person name="Blanco E."/>
            <person name="Bosak S.A."/>
            <person name="Bradley R.K."/>
            <person name="Brand A.D."/>
            <person name="Brent M.R."/>
            <person name="Brooks A.N."/>
            <person name="Brown R.H."/>
            <person name="Butlin R.K."/>
            <person name="Caggese C."/>
            <person name="Calvi B.R."/>
            <person name="Bernardo de Carvalho A."/>
            <person name="Caspi A."/>
            <person name="Castrezana S."/>
            <person name="Celniker S.E."/>
            <person name="Chang J.L."/>
            <person name="Chapple C."/>
            <person name="Chatterji S."/>
            <person name="Chinwalla A."/>
            <person name="Civetta A."/>
            <person name="Clifton S.W."/>
            <person name="Comeron J.M."/>
            <person name="Costello J.C."/>
            <person name="Coyne J.A."/>
            <person name="Daub J."/>
            <person name="David R.G."/>
            <person name="Delcher A.L."/>
            <person name="Delehaunty K."/>
            <person name="Do C.B."/>
            <person name="Ebling H."/>
            <person name="Edwards K."/>
            <person name="Eickbush T."/>
            <person name="Evans J.D."/>
            <person name="Filipski A."/>
            <person name="Findeiss S."/>
            <person name="Freyhult E."/>
            <person name="Fulton L."/>
            <person name="Fulton R."/>
            <person name="Garcia A.C."/>
            <person name="Gardiner A."/>
            <person name="Garfield D.A."/>
            <person name="Garvin B.E."/>
            <person name="Gibson G."/>
            <person name="Gilbert D."/>
            <person name="Gnerre S."/>
            <person name="Godfrey J."/>
            <person name="Good R."/>
            <person name="Gotea V."/>
            <person name="Gravely B."/>
            <person name="Greenberg A.J."/>
            <person name="Griffiths-Jones S."/>
            <person name="Gross S."/>
            <person name="Guigo R."/>
            <person name="Gustafson E.A."/>
            <person name="Haerty W."/>
            <person name="Hahn M.W."/>
            <person name="Halligan D.L."/>
            <person name="Halpern A.L."/>
            <person name="Halter G.M."/>
            <person name="Han M.V."/>
            <person name="Heger A."/>
            <person name="Hillier L."/>
            <person name="Hinrichs A.S."/>
            <person name="Holmes I."/>
            <person name="Hoskins R.A."/>
            <person name="Hubisz M.J."/>
            <person name="Hultmark D."/>
            <person name="Huntley M.A."/>
            <person name="Jaffe D.B."/>
            <person name="Jagadeeshan S."/>
            <person name="Jeck W.R."/>
            <person name="Johnson J."/>
            <person name="Jones C.D."/>
            <person name="Jordan W.C."/>
            <person name="Karpen G.H."/>
            <person name="Kataoka E."/>
            <person name="Keightley P.D."/>
            <person name="Kheradpour P."/>
            <person name="Kirkness E.F."/>
            <person name="Koerich L.B."/>
            <person name="Kristiansen K."/>
            <person name="Kudrna D."/>
            <person name="Kulathinal R.J."/>
            <person name="Kumar S."/>
            <person name="Kwok R."/>
            <person name="Lander E."/>
            <person name="Langley C.H."/>
            <person name="Lapoint R."/>
            <person name="Lazzaro B.P."/>
            <person name="Lee S.J."/>
            <person name="Levesque L."/>
            <person name="Li R."/>
            <person name="Lin C.F."/>
            <person name="Lin M.F."/>
            <person name="Lindblad-Toh K."/>
            <person name="Llopart A."/>
            <person name="Long M."/>
            <person name="Low L."/>
            <person name="Lozovsky E."/>
            <person name="Lu J."/>
            <person name="Luo M."/>
            <person name="Machado C.A."/>
            <person name="Makalowski W."/>
            <person name="Marzo M."/>
            <person name="Matsuda M."/>
            <person name="Matzkin L."/>
            <person name="McAllister B."/>
            <person name="McBride C.S."/>
            <person name="McKernan B."/>
            <person name="McKernan K."/>
            <person name="Mendez-Lago M."/>
            <person name="Minx P."/>
            <person name="Mollenhauer M.U."/>
            <person name="Montooth K."/>
            <person name="Mount S.M."/>
            <person name="Mu X."/>
            <person name="Myers E."/>
            <person name="Negre B."/>
            <person name="Newfeld S."/>
            <person name="Nielsen R."/>
            <person name="Noor M.A."/>
            <person name="O'Grady P."/>
            <person name="Pachter L."/>
            <person name="Papaceit M."/>
            <person name="Parisi M.J."/>
            <person name="Parisi M."/>
            <person name="Parts L."/>
            <person name="Pedersen J.S."/>
            <person name="Pesole G."/>
            <person name="Phillippy A.M."/>
            <person name="Ponting C.P."/>
            <person name="Pop M."/>
            <person name="Porcelli D."/>
            <person name="Powell J.R."/>
            <person name="Prohaska S."/>
            <person name="Pruitt K."/>
            <person name="Puig M."/>
            <person name="Quesneville H."/>
            <person name="Ram K.R."/>
            <person name="Rand D."/>
            <person name="Rasmussen M.D."/>
            <person name="Reed L.K."/>
            <person name="Reenan R."/>
            <person name="Reily A."/>
            <person name="Remington K.A."/>
            <person name="Rieger T.T."/>
            <person name="Ritchie M.G."/>
            <person name="Robin C."/>
            <person name="Rogers Y.H."/>
            <person name="Rohde C."/>
            <person name="Rozas J."/>
            <person name="Rubenfield M.J."/>
            <person name="Ruiz A."/>
            <person name="Russo S."/>
            <person name="Salzberg S.L."/>
            <person name="Sanchez-Gracia A."/>
            <person name="Saranga D.J."/>
            <person name="Sato H."/>
            <person name="Schaeffer S.W."/>
            <person name="Schatz M.C."/>
            <person name="Schlenke T."/>
            <person name="Schwartz R."/>
            <person name="Segarra C."/>
            <person name="Singh R.S."/>
            <person name="Sirot L."/>
            <person name="Sirota M."/>
            <person name="Sisneros N.B."/>
            <person name="Smith C.D."/>
            <person name="Smith T.F."/>
            <person name="Spieth J."/>
            <person name="Stage D.E."/>
            <person name="Stark A."/>
            <person name="Stephan W."/>
            <person name="Strausberg R.L."/>
            <person name="Strempel S."/>
            <person name="Sturgill D."/>
            <person name="Sutton G."/>
            <person name="Sutton G.G."/>
            <person name="Tao W."/>
            <person name="Teichmann S."/>
            <person name="Tobari Y.N."/>
            <person name="Tomimura Y."/>
            <person name="Tsolas J.M."/>
            <person name="Valente V.L."/>
            <person name="Venter E."/>
            <person name="Venter J.C."/>
            <person name="Vicario S."/>
            <person name="Vieira F.G."/>
            <person name="Vilella A.J."/>
            <person name="Villasante A."/>
            <person name="Walenz B."/>
            <person name="Wang J."/>
            <person name="Wasserman M."/>
            <person name="Watts T."/>
            <person name="Wilson D."/>
            <person name="Wilson R.K."/>
            <person name="Wing R.A."/>
            <person name="Wolfner M.F."/>
            <person name="Wong A."/>
            <person name="Wong G.K."/>
            <person name="Wu C.I."/>
            <person name="Wu G."/>
            <person name="Yamamoto D."/>
            <person name="Yang H.P."/>
            <person name="Yang S.P."/>
            <person name="Yorke J.A."/>
            <person name="Yoshida K."/>
            <person name="Zdobnov E."/>
            <person name="Zhang P."/>
            <person name="Zhang Y."/>
            <person name="Zimin A.V."/>
            <person name="Baldwin J."/>
            <person name="Abdouelleil A."/>
            <person name="Abdulkadir J."/>
            <person name="Abebe A."/>
            <person name="Abera B."/>
            <person name="Abreu J."/>
            <person name="Acer S.C."/>
            <person name="Aftuck L."/>
            <person name="Alexander A."/>
            <person name="An P."/>
            <person name="Anderson E."/>
            <person name="Anderson S."/>
            <person name="Arachi H."/>
            <person name="Azer M."/>
            <person name="Bachantsang P."/>
            <person name="Barry A."/>
            <person name="Bayul T."/>
            <person name="Berlin A."/>
            <person name="Bessette D."/>
            <person name="Bloom T."/>
            <person name="Blye J."/>
            <person name="Boguslavskiy L."/>
            <person name="Bonnet C."/>
            <person name="Boukhgalter B."/>
            <person name="Bourzgui I."/>
            <person name="Brown A."/>
            <person name="Cahill P."/>
            <person name="Channer S."/>
            <person name="Cheshatsang Y."/>
            <person name="Chuda L."/>
            <person name="Citroen M."/>
            <person name="Collymore A."/>
            <person name="Cooke P."/>
            <person name="Costello M."/>
            <person name="D'Aco K."/>
            <person name="Daza R."/>
            <person name="De Haan G."/>
            <person name="DeGray S."/>
            <person name="DeMaso C."/>
            <person name="Dhargay N."/>
            <person name="Dooley K."/>
            <person name="Dooley E."/>
            <person name="Doricent M."/>
            <person name="Dorje P."/>
            <person name="Dorjee K."/>
            <person name="Dupes A."/>
            <person name="Elong R."/>
            <person name="Falk J."/>
            <person name="Farina A."/>
            <person name="Faro S."/>
            <person name="Ferguson D."/>
            <person name="Fisher S."/>
            <person name="Foley C.D."/>
            <person name="Franke A."/>
            <person name="Friedrich D."/>
            <person name="Gadbois L."/>
            <person name="Gearin G."/>
            <person name="Gearin C.R."/>
            <person name="Giannoukos G."/>
            <person name="Goode T."/>
            <person name="Graham J."/>
            <person name="Grandbois E."/>
            <person name="Grewal S."/>
            <person name="Gyaltsen K."/>
            <person name="Hafez N."/>
            <person name="Hagos B."/>
            <person name="Hall J."/>
            <person name="Henson C."/>
            <person name="Hollinger A."/>
            <person name="Honan T."/>
            <person name="Huard M.D."/>
            <person name="Hughes L."/>
            <person name="Hurhula B."/>
            <person name="Husby M.E."/>
            <person name="Kamat A."/>
            <person name="Kanga B."/>
            <person name="Kashin S."/>
            <person name="Khazanovich D."/>
            <person name="Kisner P."/>
            <person name="Lance K."/>
            <person name="Lara M."/>
            <person name="Lee W."/>
            <person name="Lennon N."/>
            <person name="Letendre F."/>
            <person name="LeVine R."/>
            <person name="Lipovsky A."/>
            <person name="Liu X."/>
            <person name="Liu J."/>
            <person name="Liu S."/>
            <person name="Lokyitsang T."/>
            <person name="Lokyitsang Y."/>
            <person name="Lubonja R."/>
            <person name="Lui A."/>
            <person name="MacDonald P."/>
            <person name="Magnisalis V."/>
            <person name="Maru K."/>
            <person name="Matthews C."/>
            <person name="McCusker W."/>
            <person name="McDonough S."/>
            <person name="Mehta T."/>
            <person name="Meldrim J."/>
            <person name="Meneus L."/>
            <person name="Mihai O."/>
            <person name="Mihalev A."/>
            <person name="Mihova T."/>
            <person name="Mittelman R."/>
            <person name="Mlenga V."/>
            <person name="Montmayeur A."/>
            <person name="Mulrain L."/>
            <person name="Navidi A."/>
            <person name="Naylor J."/>
            <person name="Negash T."/>
            <person name="Nguyen T."/>
            <person name="Nguyen N."/>
            <person name="Nicol R."/>
            <person name="Norbu C."/>
            <person name="Norbu N."/>
            <person name="Novod N."/>
            <person name="O'Neill B."/>
            <person name="Osman S."/>
            <person name="Markiewicz E."/>
            <person name="Oyono O.L."/>
            <person name="Patti C."/>
            <person name="Phunkhang P."/>
            <person name="Pierre F."/>
            <person name="Priest M."/>
            <person name="Raghuraman S."/>
            <person name="Rege F."/>
            <person name="Reyes R."/>
            <person name="Rise C."/>
            <person name="Rogov P."/>
            <person name="Ross K."/>
            <person name="Ryan E."/>
            <person name="Settipalli S."/>
            <person name="Shea T."/>
            <person name="Sherpa N."/>
            <person name="Shi L."/>
            <person name="Shih D."/>
            <person name="Sparrow T."/>
            <person name="Spaulding J."/>
            <person name="Stalker J."/>
            <person name="Stange-Thomann N."/>
            <person name="Stavropoulos S."/>
            <person name="Stone C."/>
            <person name="Strader C."/>
            <person name="Tesfaye S."/>
            <person name="Thomson T."/>
            <person name="Thoulutsang Y."/>
            <person name="Thoulutsang D."/>
            <person name="Topham K."/>
            <person name="Topping I."/>
            <person name="Tsamla T."/>
            <person name="Vassiliev H."/>
            <person name="Vo A."/>
            <person name="Wangchuk T."/>
            <person name="Wangdi T."/>
            <person name="Weiand M."/>
            <person name="Wilkinson J."/>
            <person name="Wilson A."/>
            <person name="Yadav S."/>
            <person name="Young G."/>
            <person name="Yu Q."/>
            <person name="Zembek L."/>
            <person name="Zhong D."/>
            <person name="Zimmer A."/>
            <person name="Zwirko Z."/>
            <person name="Jaffe D.B."/>
            <person name="Alvarez P."/>
            <person name="Brockman W."/>
            <person name="Butler J."/>
            <person name="Chin C."/>
            <person name="Gnerre S."/>
            <person name="Grabherr M."/>
            <person name="Kleber M."/>
            <person name="Mauceli E."/>
            <person name="MacCallum I."/>
        </authorList>
    </citation>
    <scope>NUCLEOTIDE SEQUENCE [LARGE SCALE GENOMIC DNA]</scope>
    <source>
        <strain evidence="18">Tucson 14024-0371.13</strain>
    </source>
</reference>
<dbReference type="CDD" id="cd00160">
    <property type="entry name" value="RhoGEF"/>
    <property type="match status" value="1"/>
</dbReference>
<keyword evidence="18" id="KW-1185">Reference proteome</keyword>
<keyword evidence="8" id="KW-0862">Zinc</keyword>
<dbReference type="SUPFAM" id="SSF48065">
    <property type="entry name" value="DBL homology domain (DH-domain)"/>
    <property type="match status" value="1"/>
</dbReference>
<dbReference type="SUPFAM" id="SSF57889">
    <property type="entry name" value="Cysteine-rich domain"/>
    <property type="match status" value="1"/>
</dbReference>
<evidence type="ECO:0000259" key="16">
    <source>
        <dbReference type="PROSITE" id="PS50106"/>
    </source>
</evidence>
<feature type="region of interest" description="Disordered" evidence="12">
    <location>
        <begin position="1833"/>
        <end position="1875"/>
    </location>
</feature>
<keyword evidence="9 11" id="KW-0175">Coiled coil</keyword>
<dbReference type="SMR" id="A0A0P8XQC6"/>
<dbReference type="Proteomes" id="UP000007801">
    <property type="component" value="Unassembled WGS sequence"/>
</dbReference>
<keyword evidence="4" id="KW-0963">Cytoplasm</keyword>
<dbReference type="InterPro" id="IPR036305">
    <property type="entry name" value="RGS_sf"/>
</dbReference>
<feature type="region of interest" description="Disordered" evidence="12">
    <location>
        <begin position="993"/>
        <end position="1049"/>
    </location>
</feature>
<feature type="coiled-coil region" evidence="11">
    <location>
        <begin position="387"/>
        <end position="433"/>
    </location>
</feature>
<dbReference type="InterPro" id="IPR001478">
    <property type="entry name" value="PDZ"/>
</dbReference>
<dbReference type="SMART" id="SM00109">
    <property type="entry name" value="C1"/>
    <property type="match status" value="1"/>
</dbReference>
<dbReference type="PANTHER" id="PTHR45872:SF2">
    <property type="entry name" value="RHO GUANINE NUCLEOTIDE EXCHANGE FACTOR 2, ISOFORM D"/>
    <property type="match status" value="1"/>
</dbReference>
<dbReference type="GO" id="GO:0005737">
    <property type="term" value="C:cytoplasm"/>
    <property type="evidence" value="ECO:0007669"/>
    <property type="project" value="UniProtKB-SubCell"/>
</dbReference>
<evidence type="ECO:0000256" key="3">
    <source>
        <dbReference type="ARBA" id="ARBA00022468"/>
    </source>
</evidence>
<feature type="compositionally biased region" description="Acidic residues" evidence="12">
    <location>
        <begin position="17"/>
        <end position="26"/>
    </location>
</feature>
<evidence type="ECO:0000256" key="4">
    <source>
        <dbReference type="ARBA" id="ARBA00022490"/>
    </source>
</evidence>
<dbReference type="SMART" id="SM00325">
    <property type="entry name" value="RhoGEF"/>
    <property type="match status" value="1"/>
</dbReference>
<gene>
    <name evidence="17" type="primary">Dana\GF11430</name>
    <name evidence="17" type="synonym">dana_GLEANR_11489</name>
    <name evidence="17" type="ORF">GF11430</name>
</gene>
<dbReference type="PROSITE" id="PS50081">
    <property type="entry name" value="ZF_DAG_PE_2"/>
    <property type="match status" value="1"/>
</dbReference>
<proteinExistence type="predicted"/>
<feature type="compositionally biased region" description="Basic residues" evidence="12">
    <location>
        <begin position="103"/>
        <end position="114"/>
    </location>
</feature>
<feature type="region of interest" description="Disordered" evidence="12">
    <location>
        <begin position="1062"/>
        <end position="1100"/>
    </location>
</feature>
<evidence type="ECO:0000256" key="8">
    <source>
        <dbReference type="ARBA" id="ARBA00022833"/>
    </source>
</evidence>
<keyword evidence="3" id="KW-0343">GTPase activation</keyword>
<dbReference type="Gene3D" id="1.20.900.10">
    <property type="entry name" value="Dbl homology (DH) domain"/>
    <property type="match status" value="1"/>
</dbReference>
<feature type="compositionally biased region" description="Polar residues" evidence="12">
    <location>
        <begin position="919"/>
        <end position="929"/>
    </location>
</feature>
<feature type="region of interest" description="Disordered" evidence="12">
    <location>
        <begin position="1"/>
        <end position="256"/>
    </location>
</feature>
<feature type="compositionally biased region" description="Basic and acidic residues" evidence="12">
    <location>
        <begin position="1948"/>
        <end position="1976"/>
    </location>
</feature>
<feature type="domain" description="PDZ" evidence="16">
    <location>
        <begin position="265"/>
        <end position="341"/>
    </location>
</feature>
<evidence type="ECO:0000256" key="2">
    <source>
        <dbReference type="ARBA" id="ARBA00004496"/>
    </source>
</evidence>
<feature type="compositionally biased region" description="Polar residues" evidence="12">
    <location>
        <begin position="223"/>
        <end position="251"/>
    </location>
</feature>
<feature type="compositionally biased region" description="Low complexity" evidence="12">
    <location>
        <begin position="193"/>
        <end position="213"/>
    </location>
</feature>